<reference evidence="1 2" key="1">
    <citation type="journal article" date="2019" name="Int. J. Syst. Evol. Microbiol.">
        <title>The Global Catalogue of Microorganisms (GCM) 10K type strain sequencing project: providing services to taxonomists for standard genome sequencing and annotation.</title>
        <authorList>
            <consortium name="The Broad Institute Genomics Platform"/>
            <consortium name="The Broad Institute Genome Sequencing Center for Infectious Disease"/>
            <person name="Wu L."/>
            <person name="Ma J."/>
        </authorList>
    </citation>
    <scope>NUCLEOTIDE SEQUENCE [LARGE SCALE GENOMIC DNA]</scope>
    <source>
        <strain evidence="1 2">JCM 13250</strain>
    </source>
</reference>
<keyword evidence="2" id="KW-1185">Reference proteome</keyword>
<protein>
    <submittedName>
        <fullName evidence="1">DUF742 domain-containing protein</fullName>
    </submittedName>
</protein>
<dbReference type="Proteomes" id="UP001500218">
    <property type="component" value="Unassembled WGS sequence"/>
</dbReference>
<comment type="caution">
    <text evidence="1">The sequence shown here is derived from an EMBL/GenBank/DDBJ whole genome shotgun (WGS) entry which is preliminary data.</text>
</comment>
<name>A0ABN2MRR1_9ACTN</name>
<organism evidence="1 2">
    <name type="scientific">Luedemannella flava</name>
    <dbReference type="NCBI Taxonomy" id="349316"/>
    <lineage>
        <taxon>Bacteria</taxon>
        <taxon>Bacillati</taxon>
        <taxon>Actinomycetota</taxon>
        <taxon>Actinomycetes</taxon>
        <taxon>Micromonosporales</taxon>
        <taxon>Micromonosporaceae</taxon>
        <taxon>Luedemannella</taxon>
    </lineage>
</organism>
<dbReference type="InterPro" id="IPR007995">
    <property type="entry name" value="DUF742"/>
</dbReference>
<gene>
    <name evidence="1" type="ORF">GCM10009682_59900</name>
</gene>
<accession>A0ABN2MRR1</accession>
<proteinExistence type="predicted"/>
<evidence type="ECO:0000313" key="1">
    <source>
        <dbReference type="EMBL" id="GAA1833550.1"/>
    </source>
</evidence>
<sequence>MGEDMVRPYLRDGPMVPALPADAASLLRPYLQTSGRVEAADDELEIEAQVVTSAYGLNSFGRLAFEHRDIVALCATTMSVAEVAARLALHIGVAKVLVADLAALGCLVVERPDPEPADDLDMIERVIRGLEGIR</sequence>
<evidence type="ECO:0000313" key="2">
    <source>
        <dbReference type="Proteomes" id="UP001500218"/>
    </source>
</evidence>
<dbReference type="PANTHER" id="PTHR36221:SF1">
    <property type="entry name" value="DUF742 DOMAIN-CONTAINING PROTEIN"/>
    <property type="match status" value="1"/>
</dbReference>
<dbReference type="EMBL" id="BAAALT010000279">
    <property type="protein sequence ID" value="GAA1833550.1"/>
    <property type="molecule type" value="Genomic_DNA"/>
</dbReference>
<dbReference type="Pfam" id="PF05331">
    <property type="entry name" value="DUF742"/>
    <property type="match status" value="1"/>
</dbReference>
<dbReference type="PANTHER" id="PTHR36221">
    <property type="entry name" value="DUF742 DOMAIN-CONTAINING PROTEIN"/>
    <property type="match status" value="1"/>
</dbReference>
<dbReference type="RefSeq" id="WP_344139650.1">
    <property type="nucleotide sequence ID" value="NZ_BAAALT010000279.1"/>
</dbReference>